<reference evidence="1" key="1">
    <citation type="submission" date="2020-03" db="EMBL/GenBank/DDBJ databases">
        <title>The deep terrestrial virosphere.</title>
        <authorList>
            <person name="Holmfeldt K."/>
            <person name="Nilsson E."/>
            <person name="Simone D."/>
            <person name="Lopez-Fernandez M."/>
            <person name="Wu X."/>
            <person name="de Brujin I."/>
            <person name="Lundin D."/>
            <person name="Andersson A."/>
            <person name="Bertilsson S."/>
            <person name="Dopson M."/>
        </authorList>
    </citation>
    <scope>NUCLEOTIDE SEQUENCE</scope>
    <source>
        <strain evidence="1">TM448A03131</strain>
    </source>
</reference>
<dbReference type="InterPro" id="IPR032066">
    <property type="entry name" value="GP3_package"/>
</dbReference>
<gene>
    <name evidence="1" type="ORF">TM448A03131_0002</name>
</gene>
<dbReference type="EMBL" id="MT144384">
    <property type="protein sequence ID" value="QJA52983.1"/>
    <property type="molecule type" value="Genomic_DNA"/>
</dbReference>
<organism evidence="1">
    <name type="scientific">viral metagenome</name>
    <dbReference type="NCBI Taxonomy" id="1070528"/>
    <lineage>
        <taxon>unclassified sequences</taxon>
        <taxon>metagenomes</taxon>
        <taxon>organismal metagenomes</taxon>
    </lineage>
</organism>
<dbReference type="AlphaFoldDB" id="A0A6H1ZYG2"/>
<name>A0A6H1ZYG2_9ZZZZ</name>
<accession>A0A6H1ZYG2</accession>
<evidence type="ECO:0000313" key="1">
    <source>
        <dbReference type="EMBL" id="QJA52983.1"/>
    </source>
</evidence>
<protein>
    <submittedName>
        <fullName evidence="1">Putative terminase small subunit</fullName>
    </submittedName>
</protein>
<dbReference type="Pfam" id="PF16677">
    <property type="entry name" value="GP3_package"/>
    <property type="match status" value="1"/>
</dbReference>
<sequence length="128" mass="15079">MKLPTEEGMREILEEYFNECIKKEQIPTKNGMTLALNITRETYNQWKKKSDTLKEYEKLTEETWVQRLTKNNVAGIIFYLKNAFGYRDRQDLDVTTKGKELSYTNDQIKTIAKRTINDDSDKGKESLN</sequence>
<proteinExistence type="predicted"/>